<feature type="region of interest" description="Disordered" evidence="1">
    <location>
        <begin position="265"/>
        <end position="313"/>
    </location>
</feature>
<dbReference type="Gramene" id="AET2Gv21092600.3">
    <property type="protein sequence ID" value="AET2Gv21092600.3"/>
    <property type="gene ID" value="AET2Gv21092600"/>
</dbReference>
<dbReference type="GeneID" id="120974715"/>
<proteinExistence type="predicted"/>
<feature type="compositionally biased region" description="Basic and acidic residues" evidence="1">
    <location>
        <begin position="287"/>
        <end position="301"/>
    </location>
</feature>
<evidence type="ECO:0000259" key="2">
    <source>
        <dbReference type="Pfam" id="PF03108"/>
    </source>
</evidence>
<reference evidence="3" key="4">
    <citation type="submission" date="2019-03" db="UniProtKB">
        <authorList>
            <consortium name="EnsemblPlants"/>
        </authorList>
    </citation>
    <scope>IDENTIFICATION</scope>
</reference>
<keyword evidence="4" id="KW-1185">Reference proteome</keyword>
<dbReference type="Proteomes" id="UP000015105">
    <property type="component" value="Chromosome 2D"/>
</dbReference>
<evidence type="ECO:0000256" key="1">
    <source>
        <dbReference type="SAM" id="MobiDB-lite"/>
    </source>
</evidence>
<feature type="region of interest" description="Disordered" evidence="1">
    <location>
        <begin position="201"/>
        <end position="248"/>
    </location>
</feature>
<accession>A0A453D4Y7</accession>
<dbReference type="OrthoDB" id="681844at2759"/>
<reference evidence="4" key="1">
    <citation type="journal article" date="2014" name="Science">
        <title>Ancient hybridizations among the ancestral genomes of bread wheat.</title>
        <authorList>
            <consortium name="International Wheat Genome Sequencing Consortium,"/>
            <person name="Marcussen T."/>
            <person name="Sandve S.R."/>
            <person name="Heier L."/>
            <person name="Spannagl M."/>
            <person name="Pfeifer M."/>
            <person name="Jakobsen K.S."/>
            <person name="Wulff B.B."/>
            <person name="Steuernagel B."/>
            <person name="Mayer K.F."/>
            <person name="Olsen O.A."/>
        </authorList>
    </citation>
    <scope>NUCLEOTIDE SEQUENCE [LARGE SCALE GENOMIC DNA]</scope>
    <source>
        <strain evidence="4">cv. AL8/78</strain>
    </source>
</reference>
<dbReference type="Pfam" id="PF03108">
    <property type="entry name" value="DBD_Tnp_Mut"/>
    <property type="match status" value="1"/>
</dbReference>
<dbReference type="InterPro" id="IPR004332">
    <property type="entry name" value="Transposase_MuDR"/>
</dbReference>
<organism evidence="3 4">
    <name type="scientific">Aegilops tauschii subsp. strangulata</name>
    <name type="common">Goatgrass</name>
    <dbReference type="NCBI Taxonomy" id="200361"/>
    <lineage>
        <taxon>Eukaryota</taxon>
        <taxon>Viridiplantae</taxon>
        <taxon>Streptophyta</taxon>
        <taxon>Embryophyta</taxon>
        <taxon>Tracheophyta</taxon>
        <taxon>Spermatophyta</taxon>
        <taxon>Magnoliopsida</taxon>
        <taxon>Liliopsida</taxon>
        <taxon>Poales</taxon>
        <taxon>Poaceae</taxon>
        <taxon>BOP clade</taxon>
        <taxon>Pooideae</taxon>
        <taxon>Triticodae</taxon>
        <taxon>Triticeae</taxon>
        <taxon>Triticinae</taxon>
        <taxon>Aegilops</taxon>
    </lineage>
</organism>
<dbReference type="KEGG" id="ats:120974715"/>
<feature type="compositionally biased region" description="Basic and acidic residues" evidence="1">
    <location>
        <begin position="267"/>
        <end position="279"/>
    </location>
</feature>
<reference evidence="3" key="3">
    <citation type="journal article" date="2017" name="Nature">
        <title>Genome sequence of the progenitor of the wheat D genome Aegilops tauschii.</title>
        <authorList>
            <person name="Luo M.C."/>
            <person name="Gu Y.Q."/>
            <person name="Puiu D."/>
            <person name="Wang H."/>
            <person name="Twardziok S.O."/>
            <person name="Deal K.R."/>
            <person name="Huo N."/>
            <person name="Zhu T."/>
            <person name="Wang L."/>
            <person name="Wang Y."/>
            <person name="McGuire P.E."/>
            <person name="Liu S."/>
            <person name="Long H."/>
            <person name="Ramasamy R.K."/>
            <person name="Rodriguez J.C."/>
            <person name="Van S.L."/>
            <person name="Yuan L."/>
            <person name="Wang Z."/>
            <person name="Xia Z."/>
            <person name="Xiao L."/>
            <person name="Anderson O.D."/>
            <person name="Ouyang S."/>
            <person name="Liang Y."/>
            <person name="Zimin A.V."/>
            <person name="Pertea G."/>
            <person name="Qi P."/>
            <person name="Bennetzen J.L."/>
            <person name="Dai X."/>
            <person name="Dawson M.W."/>
            <person name="Muller H.G."/>
            <person name="Kugler K."/>
            <person name="Rivarola-Duarte L."/>
            <person name="Spannagl M."/>
            <person name="Mayer K.F.X."/>
            <person name="Lu F.H."/>
            <person name="Bevan M.W."/>
            <person name="Leroy P."/>
            <person name="Li P."/>
            <person name="You F.M."/>
            <person name="Sun Q."/>
            <person name="Liu Z."/>
            <person name="Lyons E."/>
            <person name="Wicker T."/>
            <person name="Salzberg S.L."/>
            <person name="Devos K.M."/>
            <person name="Dvorak J."/>
        </authorList>
    </citation>
    <scope>NUCLEOTIDE SEQUENCE [LARGE SCALE GENOMIC DNA]</scope>
    <source>
        <strain evidence="3">cv. AL8/78</strain>
    </source>
</reference>
<dbReference type="RefSeq" id="XP_045089753.1">
    <property type="nucleotide sequence ID" value="XM_045233818.2"/>
</dbReference>
<evidence type="ECO:0000313" key="3">
    <source>
        <dbReference type="EnsemblPlants" id="AET2Gv21092600.3"/>
    </source>
</evidence>
<reference evidence="3" key="5">
    <citation type="journal article" date="2021" name="G3 (Bethesda)">
        <title>Aegilops tauschii genome assembly Aet v5.0 features greater sequence contiguity and improved annotation.</title>
        <authorList>
            <person name="Wang L."/>
            <person name="Zhu T."/>
            <person name="Rodriguez J.C."/>
            <person name="Deal K.R."/>
            <person name="Dubcovsky J."/>
            <person name="McGuire P.E."/>
            <person name="Lux T."/>
            <person name="Spannagl M."/>
            <person name="Mayer K.F.X."/>
            <person name="Baldrich P."/>
            <person name="Meyers B.C."/>
            <person name="Huo N."/>
            <person name="Gu Y.Q."/>
            <person name="Zhou H."/>
            <person name="Devos K.M."/>
            <person name="Bennetzen J.L."/>
            <person name="Unver T."/>
            <person name="Budak H."/>
            <person name="Gulick P.J."/>
            <person name="Galiba G."/>
            <person name="Kalapos B."/>
            <person name="Nelson D.R."/>
            <person name="Li P."/>
            <person name="You F.M."/>
            <person name="Luo M.C."/>
            <person name="Dvorak J."/>
        </authorList>
    </citation>
    <scope>NUCLEOTIDE SEQUENCE [LARGE SCALE GENOMIC DNA]</scope>
    <source>
        <strain evidence="3">cv. AL8/78</strain>
    </source>
</reference>
<protein>
    <recommendedName>
        <fullName evidence="2">Transposase MuDR plant domain-containing protein</fullName>
    </recommendedName>
</protein>
<feature type="domain" description="Transposase MuDR plant" evidence="2">
    <location>
        <begin position="339"/>
        <end position="394"/>
    </location>
</feature>
<evidence type="ECO:0000313" key="4">
    <source>
        <dbReference type="Proteomes" id="UP000015105"/>
    </source>
</evidence>
<name>A0A453D4Y7_AEGTS</name>
<feature type="region of interest" description="Disordered" evidence="1">
    <location>
        <begin position="133"/>
        <end position="169"/>
    </location>
</feature>
<sequence length="401" mass="45762">MDPLDYVCIRFHFRGQFEHDGTEWQYVNGSQGLSTVQHHKISLEELKNKLVEHVPCSDKQLQETNLHWKFPGMIRDGQMNSALVMLHDKKSVLEMAKHVTDAGVMDIYASIPDDFVAQEASDWEEEYAADIGEGNCDVDSGEEEMHHQVPEQEQQQVSEDNGQQERQEMHQMADNLEEQEHQPDWQWSNNFYQSASNLKLPVNRGPIQNHDRGKSVQNEDSGIDSSTSDSDYVVPPAESNSSASDDEVLELRKYAKELKQKVKKKMLREDEGKSCKVPDDFVVPETGRLDDSDGEGTPHFDSDDDLSYDEGSDGEVTEVRRRKTTHRVFGGTSEKPEFAVGMAFTDSRKFKQALVKYGLVNFHHLRFPKDEKKRVSAQCSWPGCPWSIYGSISSKSDWLQQ</sequence>
<reference evidence="4" key="2">
    <citation type="journal article" date="2017" name="Nat. Plants">
        <title>The Aegilops tauschii genome reveals multiple impacts of transposons.</title>
        <authorList>
            <person name="Zhao G."/>
            <person name="Zou C."/>
            <person name="Li K."/>
            <person name="Wang K."/>
            <person name="Li T."/>
            <person name="Gao L."/>
            <person name="Zhang X."/>
            <person name="Wang H."/>
            <person name="Yang Z."/>
            <person name="Liu X."/>
            <person name="Jiang W."/>
            <person name="Mao L."/>
            <person name="Kong X."/>
            <person name="Jiao Y."/>
            <person name="Jia J."/>
        </authorList>
    </citation>
    <scope>NUCLEOTIDE SEQUENCE [LARGE SCALE GENOMIC DNA]</scope>
    <source>
        <strain evidence="4">cv. AL8/78</strain>
    </source>
</reference>
<feature type="compositionally biased region" description="Acidic residues" evidence="1">
    <location>
        <begin position="302"/>
        <end position="313"/>
    </location>
</feature>
<dbReference type="AlphaFoldDB" id="A0A453D4Y7"/>
<dbReference type="EnsemblPlants" id="AET2Gv21092600.3">
    <property type="protein sequence ID" value="AET2Gv21092600.3"/>
    <property type="gene ID" value="AET2Gv21092600"/>
</dbReference>